<proteinExistence type="predicted"/>
<dbReference type="InParanoid" id="E6W6I0"/>
<keyword evidence="1" id="KW-0472">Membrane</keyword>
<keyword evidence="1" id="KW-1133">Transmembrane helix</keyword>
<dbReference type="GO" id="GO:0016020">
    <property type="term" value="C:membrane"/>
    <property type="evidence" value="ECO:0007669"/>
    <property type="project" value="InterPro"/>
</dbReference>
<dbReference type="InterPro" id="IPR036150">
    <property type="entry name" value="Cyt_b/b6_C_sf"/>
</dbReference>
<organism evidence="2 3">
    <name type="scientific">Desulfurispirillum indicum (strain ATCC BAA-1389 / DSM 22839 / S5)</name>
    <dbReference type="NCBI Taxonomy" id="653733"/>
    <lineage>
        <taxon>Bacteria</taxon>
        <taxon>Pseudomonadati</taxon>
        <taxon>Chrysiogenota</taxon>
        <taxon>Chrysiogenia</taxon>
        <taxon>Chrysiogenales</taxon>
        <taxon>Chrysiogenaceae</taxon>
        <taxon>Desulfurispirillum</taxon>
    </lineage>
</organism>
<evidence type="ECO:0000313" key="2">
    <source>
        <dbReference type="EMBL" id="ADU67315.1"/>
    </source>
</evidence>
<feature type="transmembrane region" description="Helical" evidence="1">
    <location>
        <begin position="65"/>
        <end position="84"/>
    </location>
</feature>
<sequence length="138" mass="15615">MKHEYIKSSPTFFQLILRAMGAACVFLVTLALLIPAPLQEAADMSEVPNPAHSGWFLLWMQELVSYSNAFIYLIIALGVFFGMLPWLPRTRPAEKAQWFSRDQGIINSITLISFAGILVLTVIALYFRGENWSFVLPF</sequence>
<dbReference type="Proteomes" id="UP000002572">
    <property type="component" value="Chromosome"/>
</dbReference>
<name>E6W6I0_DESIS</name>
<dbReference type="eggNOG" id="COG1290">
    <property type="taxonomic scope" value="Bacteria"/>
</dbReference>
<protein>
    <recommendedName>
        <fullName evidence="4">Cytochrome B6</fullName>
    </recommendedName>
</protein>
<evidence type="ECO:0008006" key="4">
    <source>
        <dbReference type="Google" id="ProtNLM"/>
    </source>
</evidence>
<dbReference type="InterPro" id="IPR027387">
    <property type="entry name" value="Cytb/b6-like_sf"/>
</dbReference>
<reference evidence="2 3" key="1">
    <citation type="submission" date="2010-12" db="EMBL/GenBank/DDBJ databases">
        <title>Complete sequence of Desulfurispirillum indicum S5.</title>
        <authorList>
            <consortium name="US DOE Joint Genome Institute"/>
            <person name="Lucas S."/>
            <person name="Copeland A."/>
            <person name="Lapidus A."/>
            <person name="Cheng J.-F."/>
            <person name="Goodwin L."/>
            <person name="Pitluck S."/>
            <person name="Chertkov O."/>
            <person name="Held B."/>
            <person name="Detter J.C."/>
            <person name="Han C."/>
            <person name="Tapia R."/>
            <person name="Land M."/>
            <person name="Hauser L."/>
            <person name="Kyrpides N."/>
            <person name="Ivanova N."/>
            <person name="Mikhailova N."/>
            <person name="Haggblom M."/>
            <person name="Rauschenbach I."/>
            <person name="Bini E."/>
            <person name="Woyke T."/>
        </authorList>
    </citation>
    <scope>NUCLEOTIDE SEQUENCE [LARGE SCALE GENOMIC DNA]</scope>
    <source>
        <strain evidence="3">ATCC BAA-1389 / DSM 22839 / S5</strain>
    </source>
</reference>
<dbReference type="SUPFAM" id="SSF81648">
    <property type="entry name" value="a domain/subunit of cytochrome bc1 complex (Ubiquinol-cytochrome c reductase)"/>
    <property type="match status" value="1"/>
</dbReference>
<dbReference type="STRING" id="653733.Selin_2604"/>
<dbReference type="EMBL" id="CP002432">
    <property type="protein sequence ID" value="ADU67315.1"/>
    <property type="molecule type" value="Genomic_DNA"/>
</dbReference>
<evidence type="ECO:0000256" key="1">
    <source>
        <dbReference type="SAM" id="Phobius"/>
    </source>
</evidence>
<dbReference type="NCBIfam" id="NF040970">
    <property type="entry name" value="memb_ExtQ"/>
    <property type="match status" value="1"/>
</dbReference>
<dbReference type="OrthoDB" id="5398501at2"/>
<dbReference type="KEGG" id="din:Selin_2604"/>
<dbReference type="HOGENOM" id="CLU_132021_0_0_0"/>
<keyword evidence="1" id="KW-0812">Transmembrane</keyword>
<dbReference type="GO" id="GO:0016491">
    <property type="term" value="F:oxidoreductase activity"/>
    <property type="evidence" value="ECO:0007669"/>
    <property type="project" value="InterPro"/>
</dbReference>
<feature type="transmembrane region" description="Helical" evidence="1">
    <location>
        <begin position="105"/>
        <end position="127"/>
    </location>
</feature>
<dbReference type="GO" id="GO:0009055">
    <property type="term" value="F:electron transfer activity"/>
    <property type="evidence" value="ECO:0007669"/>
    <property type="project" value="InterPro"/>
</dbReference>
<dbReference type="AlphaFoldDB" id="E6W6I0"/>
<dbReference type="Gene3D" id="1.20.810.10">
    <property type="entry name" value="Cytochrome Bc1 Complex, Chain C"/>
    <property type="match status" value="1"/>
</dbReference>
<evidence type="ECO:0000313" key="3">
    <source>
        <dbReference type="Proteomes" id="UP000002572"/>
    </source>
</evidence>
<keyword evidence="3" id="KW-1185">Reference proteome</keyword>
<gene>
    <name evidence="2" type="ordered locus">Selin_2604</name>
</gene>
<accession>E6W6I0</accession>